<feature type="region of interest" description="Disordered" evidence="2">
    <location>
        <begin position="193"/>
        <end position="214"/>
    </location>
</feature>
<name>A0AAV8YVP4_9CUCU</name>
<dbReference type="Proteomes" id="UP001162162">
    <property type="component" value="Unassembled WGS sequence"/>
</dbReference>
<keyword evidence="1" id="KW-0175">Coiled coil</keyword>
<keyword evidence="3" id="KW-0732">Signal</keyword>
<accession>A0AAV8YVP4</accession>
<evidence type="ECO:0000313" key="4">
    <source>
        <dbReference type="EMBL" id="KAJ8956121.1"/>
    </source>
</evidence>
<evidence type="ECO:0000313" key="5">
    <source>
        <dbReference type="Proteomes" id="UP001162162"/>
    </source>
</evidence>
<comment type="caution">
    <text evidence="4">The sequence shown here is derived from an EMBL/GenBank/DDBJ whole genome shotgun (WGS) entry which is preliminary data.</text>
</comment>
<feature type="non-terminal residue" evidence="4">
    <location>
        <position position="508"/>
    </location>
</feature>
<dbReference type="EMBL" id="JAPWTK010000033">
    <property type="protein sequence ID" value="KAJ8956121.1"/>
    <property type="molecule type" value="Genomic_DNA"/>
</dbReference>
<feature type="compositionally biased region" description="Basic residues" evidence="2">
    <location>
        <begin position="201"/>
        <end position="212"/>
    </location>
</feature>
<dbReference type="AlphaFoldDB" id="A0AAV8YVP4"/>
<reference evidence="4" key="1">
    <citation type="journal article" date="2023" name="Insect Mol. Biol.">
        <title>Genome sequencing provides insights into the evolution of gene families encoding plant cell wall-degrading enzymes in longhorned beetles.</title>
        <authorList>
            <person name="Shin N.R."/>
            <person name="Okamura Y."/>
            <person name="Kirsch R."/>
            <person name="Pauchet Y."/>
        </authorList>
    </citation>
    <scope>NUCLEOTIDE SEQUENCE</scope>
    <source>
        <strain evidence="4">AMC_N1</strain>
    </source>
</reference>
<feature type="chain" id="PRO_5044012538" evidence="3">
    <location>
        <begin position="19"/>
        <end position="508"/>
    </location>
</feature>
<evidence type="ECO:0000256" key="2">
    <source>
        <dbReference type="SAM" id="MobiDB-lite"/>
    </source>
</evidence>
<feature type="coiled-coil region" evidence="1">
    <location>
        <begin position="471"/>
        <end position="498"/>
    </location>
</feature>
<proteinExistence type="predicted"/>
<evidence type="ECO:0000256" key="1">
    <source>
        <dbReference type="SAM" id="Coils"/>
    </source>
</evidence>
<gene>
    <name evidence="4" type="ORF">NQ318_016576</name>
</gene>
<evidence type="ECO:0000256" key="3">
    <source>
        <dbReference type="SAM" id="SignalP"/>
    </source>
</evidence>
<sequence length="508" mass="58305">MRILGYKKCLVLLAYLRAYLFFRCSHRPRNYPIQRKAGVTFQGRKGRQPEGKQRIDHETETRREADFTTVINTTFDSLKTTLVKSLPTGAAEEVPLQEEVTKIKPHEVGNYDIKHDPHIGTTINTHQTRSNINMSSNRKTHVNKTQSRIKYSRQLSEGASESFANKLFQTSLSYVDLKKEIEVLLPIHKTEEPNKVNVNNPRRKSNTRRQSKSFRQFPQIVVHPPDAETNITSSMPDIRASLMKDVLATHVFNNVSNQNASCPDLTDENIFSCGYDGASEGSCETDDVFENYDDSENMSVSSDTAASDFRYQELPVQESRTRKINSYSVIESQNSYFRDVNASGTKQKYAGNLARRKKKDEMPMSRVWMVITRFTGESNLSQHTPHHGYHPNYSYYDYPPSNYAFGFHNVRHNLHSSFGSMGHLGNFHPYAPTITGPPEATVPCLTVTMAVLMPVTRPIRPRSYTNVVVEEETFEEMLNRQKAELNALMEAHRKQQLEYMEFHRKQTE</sequence>
<feature type="signal peptide" evidence="3">
    <location>
        <begin position="1"/>
        <end position="18"/>
    </location>
</feature>
<protein>
    <submittedName>
        <fullName evidence="4">Uncharacterized protein</fullName>
    </submittedName>
</protein>
<keyword evidence="5" id="KW-1185">Reference proteome</keyword>
<organism evidence="4 5">
    <name type="scientific">Aromia moschata</name>
    <dbReference type="NCBI Taxonomy" id="1265417"/>
    <lineage>
        <taxon>Eukaryota</taxon>
        <taxon>Metazoa</taxon>
        <taxon>Ecdysozoa</taxon>
        <taxon>Arthropoda</taxon>
        <taxon>Hexapoda</taxon>
        <taxon>Insecta</taxon>
        <taxon>Pterygota</taxon>
        <taxon>Neoptera</taxon>
        <taxon>Endopterygota</taxon>
        <taxon>Coleoptera</taxon>
        <taxon>Polyphaga</taxon>
        <taxon>Cucujiformia</taxon>
        <taxon>Chrysomeloidea</taxon>
        <taxon>Cerambycidae</taxon>
        <taxon>Cerambycinae</taxon>
        <taxon>Callichromatini</taxon>
        <taxon>Aromia</taxon>
    </lineage>
</organism>